<reference evidence="1" key="1">
    <citation type="submission" date="2020-01" db="EMBL/GenBank/DDBJ databases">
        <authorList>
            <consortium name="DOE Joint Genome Institute"/>
            <person name="Haridas S."/>
            <person name="Albert R."/>
            <person name="Binder M."/>
            <person name="Bloem J."/>
            <person name="Labutti K."/>
            <person name="Salamov A."/>
            <person name="Andreopoulos B."/>
            <person name="Baker S.E."/>
            <person name="Barry K."/>
            <person name="Bills G."/>
            <person name="Bluhm B.H."/>
            <person name="Cannon C."/>
            <person name="Castanera R."/>
            <person name="Culley D.E."/>
            <person name="Daum C."/>
            <person name="Ezra D."/>
            <person name="Gonzalez J.B."/>
            <person name="Henrissat B."/>
            <person name="Kuo A."/>
            <person name="Liang C."/>
            <person name="Lipzen A."/>
            <person name="Lutzoni F."/>
            <person name="Magnuson J."/>
            <person name="Mondo S."/>
            <person name="Nolan M."/>
            <person name="Ohm R."/>
            <person name="Pangilinan J."/>
            <person name="Park H.-J."/>
            <person name="Ramirez L."/>
            <person name="Alfaro M."/>
            <person name="Sun H."/>
            <person name="Tritt A."/>
            <person name="Yoshinaga Y."/>
            <person name="Zwiers L.-H."/>
            <person name="Turgeon B.G."/>
            <person name="Goodwin S.B."/>
            <person name="Spatafora J.W."/>
            <person name="Crous P.W."/>
            <person name="Grigoriev I.V."/>
        </authorList>
    </citation>
    <scope>NUCLEOTIDE SEQUENCE</scope>
    <source>
        <strain evidence="1">P77</strain>
    </source>
</reference>
<accession>A0A6A5KF19</accession>
<name>A0A6A5KF19_9PLEO</name>
<sequence>MASNMRDNPRLPFKAEPLFHGPTHAFNLEAVFNHFRRWIAQDEPAPNDHCIRKVIEPHSPNIVEPGVAKSLKVLESLEVKFPQMRTYRSKQLNRHHRKPTEKTIHTVIGVMHSIISSTNAMPATERLTNIPTTYMHACVHRRRNQISWKQAIQIRSSQNSGQRIKFGEKSSQSL</sequence>
<dbReference type="OrthoDB" id="3598281at2759"/>
<protein>
    <submittedName>
        <fullName evidence="1">Uncharacterized protein</fullName>
    </submittedName>
</protein>
<dbReference type="AlphaFoldDB" id="A0A6A5KF19"/>
<gene>
    <name evidence="1" type="ORF">BDW02DRAFT_24526</name>
</gene>
<dbReference type="EMBL" id="ML975349">
    <property type="protein sequence ID" value="KAF1831993.1"/>
    <property type="molecule type" value="Genomic_DNA"/>
</dbReference>
<organism evidence="1 2">
    <name type="scientific">Decorospora gaudefroyi</name>
    <dbReference type="NCBI Taxonomy" id="184978"/>
    <lineage>
        <taxon>Eukaryota</taxon>
        <taxon>Fungi</taxon>
        <taxon>Dikarya</taxon>
        <taxon>Ascomycota</taxon>
        <taxon>Pezizomycotina</taxon>
        <taxon>Dothideomycetes</taxon>
        <taxon>Pleosporomycetidae</taxon>
        <taxon>Pleosporales</taxon>
        <taxon>Pleosporineae</taxon>
        <taxon>Pleosporaceae</taxon>
        <taxon>Decorospora</taxon>
    </lineage>
</organism>
<keyword evidence="2" id="KW-1185">Reference proteome</keyword>
<evidence type="ECO:0000313" key="2">
    <source>
        <dbReference type="Proteomes" id="UP000800040"/>
    </source>
</evidence>
<dbReference type="Proteomes" id="UP000800040">
    <property type="component" value="Unassembled WGS sequence"/>
</dbReference>
<proteinExistence type="predicted"/>
<evidence type="ECO:0000313" key="1">
    <source>
        <dbReference type="EMBL" id="KAF1831993.1"/>
    </source>
</evidence>